<dbReference type="SUPFAM" id="SSF52738">
    <property type="entry name" value="Methylesterase CheB, C-terminal domain"/>
    <property type="match status" value="1"/>
</dbReference>
<evidence type="ECO:0000256" key="3">
    <source>
        <dbReference type="ARBA" id="ARBA00022801"/>
    </source>
</evidence>
<evidence type="ECO:0000256" key="6">
    <source>
        <dbReference type="PROSITE-ProRule" id="PRU00050"/>
    </source>
</evidence>
<dbReference type="PANTHER" id="PTHR42872">
    <property type="entry name" value="PROTEIN-GLUTAMATE METHYLESTERASE/PROTEIN-GLUTAMINE GLUTAMINASE"/>
    <property type="match status" value="1"/>
</dbReference>
<proteinExistence type="inferred from homology"/>
<dbReference type="HAMAP" id="MF_00099">
    <property type="entry name" value="CheB_chemtxs"/>
    <property type="match status" value="1"/>
</dbReference>
<comment type="subcellular location">
    <subcellularLocation>
        <location evidence="5">Cytoplasm</location>
    </subcellularLocation>
</comment>
<dbReference type="Pfam" id="PF00072">
    <property type="entry name" value="Response_reg"/>
    <property type="match status" value="1"/>
</dbReference>
<comment type="similarity">
    <text evidence="5">Belongs to the CheB family.</text>
</comment>
<feature type="compositionally biased region" description="Low complexity" evidence="8">
    <location>
        <begin position="185"/>
        <end position="196"/>
    </location>
</feature>
<dbReference type="Proteomes" id="UP000681526">
    <property type="component" value="Unassembled WGS sequence"/>
</dbReference>
<dbReference type="CDD" id="cd16432">
    <property type="entry name" value="CheB_Rec"/>
    <property type="match status" value="1"/>
</dbReference>
<feature type="compositionally biased region" description="Basic and acidic residues" evidence="8">
    <location>
        <begin position="165"/>
        <end position="184"/>
    </location>
</feature>
<dbReference type="EMBL" id="CAJRAY010000006">
    <property type="protein sequence ID" value="CAG5077800.1"/>
    <property type="molecule type" value="Genomic_DNA"/>
</dbReference>
<keyword evidence="5 7" id="KW-0597">Phosphoprotein</keyword>
<comment type="caution">
    <text evidence="11">The sequence shown here is derived from an EMBL/GenBank/DDBJ whole genome shotgun (WGS) entry which is preliminary data.</text>
</comment>
<feature type="domain" description="CheB-type methylesterase" evidence="10">
    <location>
        <begin position="224"/>
        <end position="417"/>
    </location>
</feature>
<organism evidence="11 12">
    <name type="scientific">Thermobacillus xylanilyticus</name>
    <dbReference type="NCBI Taxonomy" id="76633"/>
    <lineage>
        <taxon>Bacteria</taxon>
        <taxon>Bacillati</taxon>
        <taxon>Bacillota</taxon>
        <taxon>Bacilli</taxon>
        <taxon>Bacillales</taxon>
        <taxon>Paenibacillaceae</taxon>
        <taxon>Thermobacillus</taxon>
    </lineage>
</organism>
<dbReference type="PANTHER" id="PTHR42872:SF6">
    <property type="entry name" value="PROTEIN-GLUTAMATE METHYLESTERASE_PROTEIN-GLUTAMINE GLUTAMINASE"/>
    <property type="match status" value="1"/>
</dbReference>
<feature type="region of interest" description="Disordered" evidence="8">
    <location>
        <begin position="135"/>
        <end position="220"/>
    </location>
</feature>
<dbReference type="PROSITE" id="PS50110">
    <property type="entry name" value="RESPONSE_REGULATORY"/>
    <property type="match status" value="1"/>
</dbReference>
<comment type="catalytic activity">
    <reaction evidence="4 5">
        <text>[protein]-L-glutamate 5-O-methyl ester + H2O = L-glutamyl-[protein] + methanol + H(+)</text>
        <dbReference type="Rhea" id="RHEA:23236"/>
        <dbReference type="Rhea" id="RHEA-COMP:10208"/>
        <dbReference type="Rhea" id="RHEA-COMP:10311"/>
        <dbReference type="ChEBI" id="CHEBI:15377"/>
        <dbReference type="ChEBI" id="CHEBI:15378"/>
        <dbReference type="ChEBI" id="CHEBI:17790"/>
        <dbReference type="ChEBI" id="CHEBI:29973"/>
        <dbReference type="ChEBI" id="CHEBI:82795"/>
        <dbReference type="EC" id="3.1.1.61"/>
    </reaction>
</comment>
<comment type="domain">
    <text evidence="5">Contains a C-terminal catalytic domain, and an N-terminal region which modulates catalytic activity.</text>
</comment>
<feature type="active site" evidence="5 6">
    <location>
        <position position="236"/>
    </location>
</feature>
<evidence type="ECO:0000259" key="9">
    <source>
        <dbReference type="PROSITE" id="PS50110"/>
    </source>
</evidence>
<dbReference type="PROSITE" id="PS50122">
    <property type="entry name" value="CHEB"/>
    <property type="match status" value="1"/>
</dbReference>
<comment type="catalytic activity">
    <reaction evidence="5">
        <text>L-glutaminyl-[protein] + H2O = L-glutamyl-[protein] + NH4(+)</text>
        <dbReference type="Rhea" id="RHEA:16441"/>
        <dbReference type="Rhea" id="RHEA-COMP:10207"/>
        <dbReference type="Rhea" id="RHEA-COMP:10208"/>
        <dbReference type="ChEBI" id="CHEBI:15377"/>
        <dbReference type="ChEBI" id="CHEBI:28938"/>
        <dbReference type="ChEBI" id="CHEBI:29973"/>
        <dbReference type="ChEBI" id="CHEBI:30011"/>
        <dbReference type="EC" id="3.5.1.44"/>
    </reaction>
</comment>
<dbReference type="EC" id="3.5.1.44" evidence="5"/>
<keyword evidence="1 5" id="KW-0963">Cytoplasm</keyword>
<evidence type="ECO:0000256" key="2">
    <source>
        <dbReference type="ARBA" id="ARBA00022500"/>
    </source>
</evidence>
<dbReference type="SUPFAM" id="SSF52172">
    <property type="entry name" value="CheY-like"/>
    <property type="match status" value="1"/>
</dbReference>
<evidence type="ECO:0000256" key="1">
    <source>
        <dbReference type="ARBA" id="ARBA00022490"/>
    </source>
</evidence>
<evidence type="ECO:0000313" key="12">
    <source>
        <dbReference type="Proteomes" id="UP000681526"/>
    </source>
</evidence>
<dbReference type="SMART" id="SM00448">
    <property type="entry name" value="REC"/>
    <property type="match status" value="1"/>
</dbReference>
<feature type="compositionally biased region" description="Low complexity" evidence="8">
    <location>
        <begin position="148"/>
        <end position="162"/>
    </location>
</feature>
<comment type="PTM">
    <text evidence="5">Phosphorylated by CheA. Phosphorylation of the N-terminal regulatory domain activates the methylesterase activity.</text>
</comment>
<dbReference type="InterPro" id="IPR035909">
    <property type="entry name" value="CheB_C"/>
</dbReference>
<reference evidence="11 12" key="1">
    <citation type="submission" date="2021-04" db="EMBL/GenBank/DDBJ databases">
        <authorList>
            <person name="Rakotoarivonina H."/>
        </authorList>
    </citation>
    <scope>NUCLEOTIDE SEQUENCE [LARGE SCALE GENOMIC DNA]</scope>
    <source>
        <strain evidence="11 12">XE</strain>
    </source>
</reference>
<keyword evidence="3 5" id="KW-0378">Hydrolase</keyword>
<sequence length="417" mass="44754">MKRYRIIVVDDSAFMRKLFSDIIESDPAFTVIAVGKNGREAVELHRELKPDAITIDLEMPEMNGIEALKHIMAEASTPVIMLSGISEEHTRETIAALALGAFDFIRKPSGPGADIRKTAEELMLRLKAAVAIRRQAAPEAKERPEASRPAAKTKGAARAAPVPKQPKEPKQPKRPEQPPAKRESAAPSPSPASESPRIPDSGIRPEAVRPAPPAPAKPVAAETAGAFRHIIAIGTSTGGPRALHRLLSELPGDLPAPLLIVQHMPPKFTYSLAQRLNSHSALTVKEAEDGEPVRPGFAYIAPGGRHMELAASGRQYVIRLTDGPQRNGHRPSVDVLFESLVPFTELARHAVVMTGMGSDGAKGMRTLADHGAVTTIAEAEETCVVFGMPRSAIEEGAASLVLPLHDIPARLTEAVRR</sequence>
<dbReference type="Gene3D" id="3.40.50.2300">
    <property type="match status" value="1"/>
</dbReference>
<dbReference type="RefSeq" id="WP_213483235.1">
    <property type="nucleotide sequence ID" value="NZ_CAJRAY010000006.1"/>
</dbReference>
<protein>
    <recommendedName>
        <fullName evidence="5">Protein-glutamate methylesterase/protein-glutamine glutaminase</fullName>
        <ecNumber evidence="5">3.1.1.61</ecNumber>
        <ecNumber evidence="5">3.5.1.44</ecNumber>
    </recommendedName>
</protein>
<feature type="active site" evidence="5 6">
    <location>
        <position position="263"/>
    </location>
</feature>
<feature type="active site" evidence="5 6">
    <location>
        <position position="359"/>
    </location>
</feature>
<keyword evidence="2 5" id="KW-0145">Chemotaxis</keyword>
<name>A0ABN7RQ72_THEXY</name>
<gene>
    <name evidence="11" type="primary">txxe 662</name>
    <name evidence="5" type="synonym">cheB</name>
    <name evidence="11" type="ORF">TXXE_01790</name>
</gene>
<evidence type="ECO:0000313" key="11">
    <source>
        <dbReference type="EMBL" id="CAG5077800.1"/>
    </source>
</evidence>
<keyword evidence="12" id="KW-1185">Reference proteome</keyword>
<dbReference type="CDD" id="cd17541">
    <property type="entry name" value="REC_CheB-like"/>
    <property type="match status" value="1"/>
</dbReference>
<dbReference type="Gene3D" id="3.40.50.180">
    <property type="entry name" value="Methylesterase CheB, C-terminal domain"/>
    <property type="match status" value="1"/>
</dbReference>
<feature type="modified residue" description="4-aspartylphosphate" evidence="5 7">
    <location>
        <position position="56"/>
    </location>
</feature>
<accession>A0ABN7RQ72</accession>
<evidence type="ECO:0000256" key="7">
    <source>
        <dbReference type="PROSITE-ProRule" id="PRU00169"/>
    </source>
</evidence>
<evidence type="ECO:0000256" key="8">
    <source>
        <dbReference type="SAM" id="MobiDB-lite"/>
    </source>
</evidence>
<comment type="function">
    <text evidence="5">Involved in chemotaxis. Part of a chemotaxis signal transduction system that modulates chemotaxis in response to various stimuli. Catalyzes the demethylation of specific methylglutamate residues introduced into the chemoreceptors (methyl-accepting chemotaxis proteins or MCP) by CheR. Also mediates the irreversible deamidation of specific glutamine residues to glutamic acid.</text>
</comment>
<dbReference type="EC" id="3.1.1.61" evidence="5"/>
<dbReference type="InterPro" id="IPR000673">
    <property type="entry name" value="Sig_transdc_resp-reg_Me-estase"/>
</dbReference>
<evidence type="ECO:0000256" key="4">
    <source>
        <dbReference type="ARBA" id="ARBA00048267"/>
    </source>
</evidence>
<dbReference type="InterPro" id="IPR011006">
    <property type="entry name" value="CheY-like_superfamily"/>
</dbReference>
<feature type="domain" description="Response regulatory" evidence="9">
    <location>
        <begin position="5"/>
        <end position="122"/>
    </location>
</feature>
<dbReference type="NCBIfam" id="NF001965">
    <property type="entry name" value="PRK00742.1"/>
    <property type="match status" value="1"/>
</dbReference>
<dbReference type="Pfam" id="PF01339">
    <property type="entry name" value="CheB_methylest"/>
    <property type="match status" value="1"/>
</dbReference>
<evidence type="ECO:0000259" key="10">
    <source>
        <dbReference type="PROSITE" id="PS50122"/>
    </source>
</evidence>
<dbReference type="InterPro" id="IPR001789">
    <property type="entry name" value="Sig_transdc_resp-reg_receiver"/>
</dbReference>
<dbReference type="InterPro" id="IPR008248">
    <property type="entry name" value="CheB-like"/>
</dbReference>
<evidence type="ECO:0000256" key="5">
    <source>
        <dbReference type="HAMAP-Rule" id="MF_00099"/>
    </source>
</evidence>